<dbReference type="InterPro" id="IPR015424">
    <property type="entry name" value="PyrdxlP-dep_Trfase"/>
</dbReference>
<dbReference type="PIRSF" id="PIRSF000521">
    <property type="entry name" value="Transaminase_4ab_Lys_Orn"/>
    <property type="match status" value="1"/>
</dbReference>
<dbReference type="SUPFAM" id="SSF53383">
    <property type="entry name" value="PLP-dependent transferases"/>
    <property type="match status" value="1"/>
</dbReference>
<evidence type="ECO:0000256" key="2">
    <source>
        <dbReference type="ARBA" id="ARBA00022898"/>
    </source>
</evidence>
<keyword evidence="5" id="KW-1185">Reference proteome</keyword>
<gene>
    <name evidence="4" type="ORF">SYYSPA8_30730</name>
</gene>
<keyword evidence="4" id="KW-0808">Transferase</keyword>
<dbReference type="CDD" id="cd00610">
    <property type="entry name" value="OAT_like"/>
    <property type="match status" value="1"/>
</dbReference>
<dbReference type="Pfam" id="PF00202">
    <property type="entry name" value="Aminotran_3"/>
    <property type="match status" value="1"/>
</dbReference>
<dbReference type="InterPro" id="IPR005814">
    <property type="entry name" value="Aminotrans_3"/>
</dbReference>
<evidence type="ECO:0000313" key="5">
    <source>
        <dbReference type="Proteomes" id="UP001291653"/>
    </source>
</evidence>
<evidence type="ECO:0000313" key="4">
    <source>
        <dbReference type="EMBL" id="GLF98765.1"/>
    </source>
</evidence>
<sequence length="450" mass="46766">MTATPTTYAAPNQTELLSVDADYLWHPWSPSRVSPDTLVAVYGEGCEVRDADGRTYLDAKSSGLNATLGYGCRAVTDAISAQLAQLMTYDMGEGANVPAIRLAQRIAGLVGPRLTRTFFCNSGSEAVETSLRIARFYHAVSDEPERTLVVSLDNAYHGATMAAAACSAGSSPIAPEVAPAGFVTVRGPGGGGGGTGEGGDSDGAGAGAGAGALRDFLAEHGHRTAAVVVEPVQARGAHVVPDAYLRAVRRLCTDHGVLLILDEVTTGFGRTGRMFGFQHAGVEPDILATSKGLAAGYMSLAAVTTTQHVFEVFDRNKGKAGFVHGHTHSGHAAACAAGLAVIDVIEENDVLGNVRTRGAQLLTALEPLRALPYVRELRGRGLLAAVELDSSRRAARVRGLMRQDGVLVRRTGRNIVLAPPLIISETETARLAGTLVTAVRAAAAHAAGTD</sequence>
<dbReference type="InterPro" id="IPR015421">
    <property type="entry name" value="PyrdxlP-dep_Trfase_major"/>
</dbReference>
<dbReference type="InterPro" id="IPR015422">
    <property type="entry name" value="PyrdxlP-dep_Trfase_small"/>
</dbReference>
<dbReference type="EMBL" id="BSBI01000016">
    <property type="protein sequence ID" value="GLF98765.1"/>
    <property type="molecule type" value="Genomic_DNA"/>
</dbReference>
<comment type="caution">
    <text evidence="4">The sequence shown here is derived from an EMBL/GenBank/DDBJ whole genome shotgun (WGS) entry which is preliminary data.</text>
</comment>
<evidence type="ECO:0000256" key="1">
    <source>
        <dbReference type="ARBA" id="ARBA00008954"/>
    </source>
</evidence>
<dbReference type="PANTHER" id="PTHR43094">
    <property type="entry name" value="AMINOTRANSFERASE"/>
    <property type="match status" value="1"/>
</dbReference>
<dbReference type="Gene3D" id="3.40.640.10">
    <property type="entry name" value="Type I PLP-dependent aspartate aminotransferase-like (Major domain)"/>
    <property type="match status" value="1"/>
</dbReference>
<keyword evidence="4" id="KW-0032">Aminotransferase</keyword>
<dbReference type="GO" id="GO:0008483">
    <property type="term" value="F:transaminase activity"/>
    <property type="evidence" value="ECO:0007669"/>
    <property type="project" value="UniProtKB-KW"/>
</dbReference>
<accession>A0ABQ5P8H4</accession>
<dbReference type="InterPro" id="IPR049704">
    <property type="entry name" value="Aminotrans_3_PPA_site"/>
</dbReference>
<protein>
    <submittedName>
        <fullName evidence="4">Aspartate aminotransferase family protein</fullName>
    </submittedName>
</protein>
<dbReference type="PANTHER" id="PTHR43094:SF1">
    <property type="entry name" value="AMINOTRANSFERASE CLASS-III"/>
    <property type="match status" value="1"/>
</dbReference>
<dbReference type="Proteomes" id="UP001291653">
    <property type="component" value="Unassembled WGS sequence"/>
</dbReference>
<proteinExistence type="inferred from homology"/>
<organism evidence="4 5">
    <name type="scientific">Streptomyces yaizuensis</name>
    <dbReference type="NCBI Taxonomy" id="2989713"/>
    <lineage>
        <taxon>Bacteria</taxon>
        <taxon>Bacillati</taxon>
        <taxon>Actinomycetota</taxon>
        <taxon>Actinomycetes</taxon>
        <taxon>Kitasatosporales</taxon>
        <taxon>Streptomycetaceae</taxon>
        <taxon>Streptomyces</taxon>
    </lineage>
</organism>
<reference evidence="4 5" key="1">
    <citation type="submission" date="2022-10" db="EMBL/GenBank/DDBJ databases">
        <title>Draft genome sequence of Streptomyces sp. YSPA8.</title>
        <authorList>
            <person name="Moriuchi R."/>
            <person name="Dohra H."/>
            <person name="Yamamura H."/>
            <person name="Kodani S."/>
        </authorList>
    </citation>
    <scope>NUCLEOTIDE SEQUENCE [LARGE SCALE GENOMIC DNA]</scope>
    <source>
        <strain evidence="4 5">YSPA8</strain>
    </source>
</reference>
<dbReference type="RefSeq" id="WP_323450738.1">
    <property type="nucleotide sequence ID" value="NZ_BSBI01000016.1"/>
</dbReference>
<comment type="similarity">
    <text evidence="1 3">Belongs to the class-III pyridoxal-phosphate-dependent aminotransferase family.</text>
</comment>
<keyword evidence="2 3" id="KW-0663">Pyridoxal phosphate</keyword>
<dbReference type="Gene3D" id="3.90.1150.10">
    <property type="entry name" value="Aspartate Aminotransferase, domain 1"/>
    <property type="match status" value="1"/>
</dbReference>
<evidence type="ECO:0000256" key="3">
    <source>
        <dbReference type="RuleBase" id="RU003560"/>
    </source>
</evidence>
<name>A0ABQ5P8H4_9ACTN</name>
<dbReference type="PROSITE" id="PS00600">
    <property type="entry name" value="AA_TRANSFER_CLASS_3"/>
    <property type="match status" value="1"/>
</dbReference>